<dbReference type="EMBL" id="BARW01005357">
    <property type="protein sequence ID" value="GAI78391.1"/>
    <property type="molecule type" value="Genomic_DNA"/>
</dbReference>
<comment type="caution">
    <text evidence="2">The sequence shown here is derived from an EMBL/GenBank/DDBJ whole genome shotgun (WGS) entry which is preliminary data.</text>
</comment>
<reference evidence="2" key="1">
    <citation type="journal article" date="2014" name="Front. Microbiol.">
        <title>High frequency of phylogenetically diverse reductive dehalogenase-homologous genes in deep subseafloor sedimentary metagenomes.</title>
        <authorList>
            <person name="Kawai M."/>
            <person name="Futagami T."/>
            <person name="Toyoda A."/>
            <person name="Takaki Y."/>
            <person name="Nishi S."/>
            <person name="Hori S."/>
            <person name="Arai W."/>
            <person name="Tsubouchi T."/>
            <person name="Morono Y."/>
            <person name="Uchiyama I."/>
            <person name="Ito T."/>
            <person name="Fujiyama A."/>
            <person name="Inagaki F."/>
            <person name="Takami H."/>
        </authorList>
    </citation>
    <scope>NUCLEOTIDE SEQUENCE</scope>
    <source>
        <strain evidence="2">Expedition CK06-06</strain>
    </source>
</reference>
<keyword evidence="1" id="KW-0812">Transmembrane</keyword>
<accession>X1SGW3</accession>
<evidence type="ECO:0000256" key="1">
    <source>
        <dbReference type="SAM" id="Phobius"/>
    </source>
</evidence>
<feature type="transmembrane region" description="Helical" evidence="1">
    <location>
        <begin position="12"/>
        <end position="41"/>
    </location>
</feature>
<evidence type="ECO:0000313" key="2">
    <source>
        <dbReference type="EMBL" id="GAI78391.1"/>
    </source>
</evidence>
<protein>
    <submittedName>
        <fullName evidence="2">Uncharacterized protein</fullName>
    </submittedName>
</protein>
<name>X1SGW3_9ZZZZ</name>
<feature type="transmembrane region" description="Helical" evidence="1">
    <location>
        <begin position="62"/>
        <end position="78"/>
    </location>
</feature>
<gene>
    <name evidence="2" type="ORF">S12H4_11738</name>
</gene>
<dbReference type="AlphaFoldDB" id="X1SGW3"/>
<proteinExistence type="predicted"/>
<sequence length="79" mass="9173">MYFIIITRDFWIYSSLGLTVITLPSIVSIFCSIPIVLFSYFQIKSKKHMKFSIEVLKSKFKLFYLRLGTLVAYLPIIAG</sequence>
<keyword evidence="1" id="KW-1133">Transmembrane helix</keyword>
<organism evidence="2">
    <name type="scientific">marine sediment metagenome</name>
    <dbReference type="NCBI Taxonomy" id="412755"/>
    <lineage>
        <taxon>unclassified sequences</taxon>
        <taxon>metagenomes</taxon>
        <taxon>ecological metagenomes</taxon>
    </lineage>
</organism>
<keyword evidence="1" id="KW-0472">Membrane</keyword>
<feature type="non-terminal residue" evidence="2">
    <location>
        <position position="79"/>
    </location>
</feature>